<dbReference type="Pfam" id="PF08843">
    <property type="entry name" value="AbiEii"/>
    <property type="match status" value="1"/>
</dbReference>
<reference evidence="1 2" key="1">
    <citation type="submission" date="2023-07" db="EMBL/GenBank/DDBJ databases">
        <title>Sorghum-associated microbial communities from plants grown in Nebraska, USA.</title>
        <authorList>
            <person name="Schachtman D."/>
        </authorList>
    </citation>
    <scope>NUCLEOTIDE SEQUENCE [LARGE SCALE GENOMIC DNA]</scope>
    <source>
        <strain evidence="1 2">3773</strain>
    </source>
</reference>
<dbReference type="InterPro" id="IPR014942">
    <property type="entry name" value="AbiEii"/>
</dbReference>
<organism evidence="1 2">
    <name type="scientific">Flavobacterium arsenatis</name>
    <dbReference type="NCBI Taxonomy" id="1484332"/>
    <lineage>
        <taxon>Bacteria</taxon>
        <taxon>Pseudomonadati</taxon>
        <taxon>Bacteroidota</taxon>
        <taxon>Flavobacteriia</taxon>
        <taxon>Flavobacteriales</taxon>
        <taxon>Flavobacteriaceae</taxon>
        <taxon>Flavobacterium</taxon>
    </lineage>
</organism>
<keyword evidence="2" id="KW-1185">Reference proteome</keyword>
<sequence>MNKLYWNTVAPILKNVLQDIINEPLFKPFRLVGGTALSLQLGHRMSVDIDLFTDAEYGSIDYKALREFLELKYPFCRSRNLDNVSFGTNFVVGNSLEDCVKIDLYYTDEFIEPPIIIENIRMATANEIIAMKLDVILRGGRKKDFWDLHYFIDKTNIDEMISLFQKRYPYNDGFDKIKPQLINFDIADSDFEPICLLEKNWEIIKFDFVEFVES</sequence>
<evidence type="ECO:0000313" key="1">
    <source>
        <dbReference type="EMBL" id="MDR6966224.1"/>
    </source>
</evidence>
<evidence type="ECO:0000313" key="2">
    <source>
        <dbReference type="Proteomes" id="UP001255185"/>
    </source>
</evidence>
<accession>A0ABU1TJR5</accession>
<dbReference type="EMBL" id="JAVDVI010000001">
    <property type="protein sequence ID" value="MDR6966224.1"/>
    <property type="molecule type" value="Genomic_DNA"/>
</dbReference>
<gene>
    <name evidence="1" type="ORF">J2X31_000217</name>
</gene>
<dbReference type="RefSeq" id="WP_310023696.1">
    <property type="nucleotide sequence ID" value="NZ_JAVDVI010000001.1"/>
</dbReference>
<name>A0ABU1TJR5_9FLAO</name>
<proteinExistence type="predicted"/>
<dbReference type="Proteomes" id="UP001255185">
    <property type="component" value="Unassembled WGS sequence"/>
</dbReference>
<comment type="caution">
    <text evidence="1">The sequence shown here is derived from an EMBL/GenBank/DDBJ whole genome shotgun (WGS) entry which is preliminary data.</text>
</comment>
<protein>
    <submittedName>
        <fullName evidence="1">Nucleotidyltransferase component of viral defense system</fullName>
    </submittedName>
</protein>